<evidence type="ECO:0000313" key="3">
    <source>
        <dbReference type="Proteomes" id="UP000038009"/>
    </source>
</evidence>
<protein>
    <submittedName>
        <fullName evidence="2">Uncharacterized protein</fullName>
    </submittedName>
</protein>
<dbReference type="Proteomes" id="UP000038009">
    <property type="component" value="Unassembled WGS sequence"/>
</dbReference>
<dbReference type="OMA" id="HDYQYNL"/>
<feature type="compositionally biased region" description="Low complexity" evidence="1">
    <location>
        <begin position="159"/>
        <end position="168"/>
    </location>
</feature>
<name>A0A0N0P972_LEPSE</name>
<dbReference type="AlphaFoldDB" id="A0A0N0P972"/>
<evidence type="ECO:0000256" key="1">
    <source>
        <dbReference type="SAM" id="MobiDB-lite"/>
    </source>
</evidence>
<feature type="region of interest" description="Disordered" evidence="1">
    <location>
        <begin position="410"/>
        <end position="442"/>
    </location>
</feature>
<keyword evidence="3" id="KW-1185">Reference proteome</keyword>
<comment type="caution">
    <text evidence="2">The sequence shown here is derived from an EMBL/GenBank/DDBJ whole genome shotgun (WGS) entry which is preliminary data.</text>
</comment>
<dbReference type="VEuPathDB" id="TriTrypDB:Lsey_0001_0020"/>
<gene>
    <name evidence="2" type="ORF">ABL78_0002</name>
</gene>
<feature type="compositionally biased region" description="Low complexity" evidence="1">
    <location>
        <begin position="417"/>
        <end position="427"/>
    </location>
</feature>
<proteinExistence type="predicted"/>
<dbReference type="EMBL" id="LJSK01000001">
    <property type="protein sequence ID" value="KPI90769.1"/>
    <property type="molecule type" value="Genomic_DNA"/>
</dbReference>
<feature type="compositionally biased region" description="Low complexity" evidence="1">
    <location>
        <begin position="191"/>
        <end position="201"/>
    </location>
</feature>
<feature type="region of interest" description="Disordered" evidence="1">
    <location>
        <begin position="191"/>
        <end position="227"/>
    </location>
</feature>
<feature type="region of interest" description="Disordered" evidence="1">
    <location>
        <begin position="241"/>
        <end position="267"/>
    </location>
</feature>
<feature type="region of interest" description="Disordered" evidence="1">
    <location>
        <begin position="159"/>
        <end position="179"/>
    </location>
</feature>
<evidence type="ECO:0000313" key="2">
    <source>
        <dbReference type="EMBL" id="KPI90769.1"/>
    </source>
</evidence>
<accession>A0A0N0P972</accession>
<reference evidence="2 3" key="1">
    <citation type="journal article" date="2015" name="PLoS Pathog.">
        <title>Leptomonas seymouri: Adaptations to the Dixenous Life Cycle Analyzed by Genome Sequencing, Transcriptome Profiling and Co-infection with Leishmania donovani.</title>
        <authorList>
            <person name="Kraeva N."/>
            <person name="Butenko A."/>
            <person name="Hlavacova J."/>
            <person name="Kostygov A."/>
            <person name="Myskova J."/>
            <person name="Grybchuk D."/>
            <person name="Lestinova T."/>
            <person name="Votypka J."/>
            <person name="Volf P."/>
            <person name="Opperdoes F."/>
            <person name="Flegontov P."/>
            <person name="Lukes J."/>
            <person name="Yurchenko V."/>
        </authorList>
    </citation>
    <scope>NUCLEOTIDE SEQUENCE [LARGE SCALE GENOMIC DNA]</scope>
    <source>
        <strain evidence="2 3">ATCC 30220</strain>
    </source>
</reference>
<organism evidence="2 3">
    <name type="scientific">Leptomonas seymouri</name>
    <dbReference type="NCBI Taxonomy" id="5684"/>
    <lineage>
        <taxon>Eukaryota</taxon>
        <taxon>Discoba</taxon>
        <taxon>Euglenozoa</taxon>
        <taxon>Kinetoplastea</taxon>
        <taxon>Metakinetoplastina</taxon>
        <taxon>Trypanosomatida</taxon>
        <taxon>Trypanosomatidae</taxon>
        <taxon>Leishmaniinae</taxon>
        <taxon>Leptomonas</taxon>
    </lineage>
</organism>
<sequence length="473" mass="49214">MSYQFNVEVVNAILVDSLTGINDKAKHVVTLRCVRRDATFDCTQVPMSFEVRNAPSYDFLECKLALRDDAHTVLAYSTTPLLIGGPHRIVGAVWVPLEAVGLSLSAEDGETPSRPMARLFVSWTMSKMDGSQLCASELEAPSSVSAAAIGCGGLATASATSRTSAETSPLSAVDPARGGDGAVMAISALTSTSRRGSDSTGFPNADALSGDGGGNSNSPGGTPHMPTVLDEAEVATQLRSGERGGAGSGSQRLLTEPASIPHGDADAQEGQRLIRLQFPRCRVSSPLSDTADAAAGADDAAKANGGASSSPTWVNLYATSTQSIGCVPAEKRYRNLYLFPCALLLDQLTPEMHICPSSSVRGAASLTSKKAGDTYSELWRVAHRHGDACSLPGTASSAVEAIRLEREARQRRSVSCTTPAAATAGAPHGIRSGPNDAPGADDLAVRVPGESTLALLRQKAMAAMRQRRVTYSA</sequence>
<dbReference type="OrthoDB" id="266081at2759"/>